<name>A0A498L0G5_9EURY</name>
<evidence type="ECO:0000256" key="4">
    <source>
        <dbReference type="HAMAP-Rule" id="MF_00235"/>
    </source>
</evidence>
<keyword evidence="9" id="KW-1185">Reference proteome</keyword>
<keyword evidence="3 4" id="KW-0418">Kinase</keyword>
<evidence type="ECO:0000256" key="3">
    <source>
        <dbReference type="ARBA" id="ARBA00022777"/>
    </source>
</evidence>
<dbReference type="GO" id="GO:0005737">
    <property type="term" value="C:cytoplasm"/>
    <property type="evidence" value="ECO:0007669"/>
    <property type="project" value="UniProtKB-SubCell"/>
</dbReference>
<dbReference type="PROSITE" id="PS00113">
    <property type="entry name" value="ADENYLATE_KINASE"/>
    <property type="match status" value="1"/>
</dbReference>
<comment type="subunit">
    <text evidence="4 6">Monomer.</text>
</comment>
<feature type="binding site" evidence="4">
    <location>
        <begin position="13"/>
        <end position="18"/>
    </location>
    <ligand>
        <name>ATP</name>
        <dbReference type="ChEBI" id="CHEBI:30616"/>
    </ligand>
</feature>
<keyword evidence="1 4" id="KW-0808">Transferase</keyword>
<feature type="binding site" evidence="4">
    <location>
        <position position="129"/>
    </location>
    <ligand>
        <name>Zn(2+)</name>
        <dbReference type="ChEBI" id="CHEBI:29105"/>
        <note>structural</note>
    </ligand>
</feature>
<dbReference type="RefSeq" id="WP_129067636.1">
    <property type="nucleotide sequence ID" value="NZ_RDFA01000001.1"/>
</dbReference>
<comment type="domain">
    <text evidence="4">Consists of three domains, a large central CORE domain and two small peripheral domains, NMPbind and LID, which undergo movements during catalysis. The LID domain closes over the site of phosphoryl transfer upon ATP binding. Assembling and dissambling the active center during each catalytic cycle provides an effective means to prevent ATP hydrolysis. Some bacteria have evolved a zinc-coordinating structure that stabilizes the LID domain.</text>
</comment>
<dbReference type="EC" id="2.7.4.3" evidence="4 6"/>
<evidence type="ECO:0000256" key="2">
    <source>
        <dbReference type="ARBA" id="ARBA00022741"/>
    </source>
</evidence>
<comment type="function">
    <text evidence="4">Catalyzes the reversible transfer of the terminal phosphate group between ATP and AMP. Plays an important role in cellular energy homeostasis and in adenine nucleotide metabolism.</text>
</comment>
<dbReference type="OrthoDB" id="31230at2157"/>
<comment type="pathway">
    <text evidence="4">Purine metabolism; AMP biosynthesis via salvage pathway; AMP from ADP: step 1/1.</text>
</comment>
<dbReference type="GO" id="GO:0004017">
    <property type="term" value="F:AMP kinase activity"/>
    <property type="evidence" value="ECO:0007669"/>
    <property type="project" value="UniProtKB-UniRule"/>
</dbReference>
<evidence type="ECO:0000259" key="7">
    <source>
        <dbReference type="Pfam" id="PF05191"/>
    </source>
</evidence>
<feature type="binding site" evidence="4">
    <location>
        <position position="126"/>
    </location>
    <ligand>
        <name>ATP</name>
        <dbReference type="ChEBI" id="CHEBI:30616"/>
    </ligand>
</feature>
<dbReference type="PANTHER" id="PTHR23359">
    <property type="entry name" value="NUCLEOTIDE KINASE"/>
    <property type="match status" value="1"/>
</dbReference>
<keyword evidence="2 4" id="KW-0547">Nucleotide-binding</keyword>
<protein>
    <recommendedName>
        <fullName evidence="4 6">Adenylate kinase</fullName>
        <shortName evidence="4">AK</shortName>
        <ecNumber evidence="4 6">2.7.4.3</ecNumber>
    </recommendedName>
    <alternativeName>
        <fullName evidence="4">ATP-AMP transphosphorylase</fullName>
    </alternativeName>
    <alternativeName>
        <fullName evidence="4">ATP:AMP phosphotransferase</fullName>
    </alternativeName>
    <alternativeName>
        <fullName evidence="4">Adenylate monophosphate kinase</fullName>
    </alternativeName>
</protein>
<keyword evidence="4" id="KW-0479">Metal-binding</keyword>
<comment type="similarity">
    <text evidence="4 5">Belongs to the adenylate kinase family.</text>
</comment>
<dbReference type="GO" id="GO:0008270">
    <property type="term" value="F:zinc ion binding"/>
    <property type="evidence" value="ECO:0007669"/>
    <property type="project" value="UniProtKB-UniRule"/>
</dbReference>
<comment type="caution">
    <text evidence="4">Lacks conserved residue(s) required for the propagation of feature annotation.</text>
</comment>
<dbReference type="GO" id="GO:0044209">
    <property type="term" value="P:AMP salvage"/>
    <property type="evidence" value="ECO:0007669"/>
    <property type="project" value="UniProtKB-UniRule"/>
</dbReference>
<evidence type="ECO:0000256" key="6">
    <source>
        <dbReference type="RuleBase" id="RU003331"/>
    </source>
</evidence>
<comment type="catalytic activity">
    <reaction evidence="4 6">
        <text>AMP + ATP = 2 ADP</text>
        <dbReference type="Rhea" id="RHEA:12973"/>
        <dbReference type="ChEBI" id="CHEBI:30616"/>
        <dbReference type="ChEBI" id="CHEBI:456215"/>
        <dbReference type="ChEBI" id="CHEBI:456216"/>
        <dbReference type="EC" id="2.7.4.3"/>
    </reaction>
</comment>
<comment type="subcellular location">
    <subcellularLocation>
        <location evidence="4 6">Cytoplasm</location>
    </subcellularLocation>
</comment>
<dbReference type="InterPro" id="IPR007862">
    <property type="entry name" value="Adenylate_kinase_lid-dom"/>
</dbReference>
<keyword evidence="4" id="KW-0963">Cytoplasm</keyword>
<dbReference type="GO" id="GO:0005524">
    <property type="term" value="F:ATP binding"/>
    <property type="evidence" value="ECO:0007669"/>
    <property type="project" value="UniProtKB-UniRule"/>
</dbReference>
<feature type="domain" description="Adenylate kinase active site lid" evidence="7">
    <location>
        <begin position="126"/>
        <end position="161"/>
    </location>
</feature>
<proteinExistence type="inferred from homology"/>
<keyword evidence="4" id="KW-0545">Nucleotide biosynthesis</keyword>
<feature type="binding site" evidence="4">
    <location>
        <position position="132"/>
    </location>
    <ligand>
        <name>Zn(2+)</name>
        <dbReference type="ChEBI" id="CHEBI:29105"/>
        <note>structural</note>
    </ligand>
</feature>
<dbReference type="InterPro" id="IPR000850">
    <property type="entry name" value="Adenylat/UMP-CMP_kin"/>
</dbReference>
<evidence type="ECO:0000256" key="1">
    <source>
        <dbReference type="ARBA" id="ARBA00022679"/>
    </source>
</evidence>
<dbReference type="AlphaFoldDB" id="A0A498L0G5"/>
<feature type="binding site" evidence="4">
    <location>
        <position position="159"/>
    </location>
    <ligand>
        <name>AMP</name>
        <dbReference type="ChEBI" id="CHEBI:456215"/>
    </ligand>
</feature>
<dbReference type="SUPFAM" id="SSF52540">
    <property type="entry name" value="P-loop containing nucleoside triphosphate hydrolases"/>
    <property type="match status" value="1"/>
</dbReference>
<feature type="binding site" evidence="4">
    <location>
        <position position="96"/>
    </location>
    <ligand>
        <name>AMP</name>
        <dbReference type="ChEBI" id="CHEBI:456215"/>
    </ligand>
</feature>
<feature type="binding site" evidence="4">
    <location>
        <begin position="89"/>
        <end position="92"/>
    </location>
    <ligand>
        <name>AMP</name>
        <dbReference type="ChEBI" id="CHEBI:456215"/>
    </ligand>
</feature>
<evidence type="ECO:0000256" key="5">
    <source>
        <dbReference type="RuleBase" id="RU003330"/>
    </source>
</evidence>
<dbReference type="EMBL" id="RDFA01000001">
    <property type="protein sequence ID" value="RXK51778.1"/>
    <property type="molecule type" value="Genomic_DNA"/>
</dbReference>
<feature type="binding site" evidence="4">
    <location>
        <position position="149"/>
    </location>
    <ligand>
        <name>Zn(2+)</name>
        <dbReference type="ChEBI" id="CHEBI:29105"/>
        <note>structural</note>
    </ligand>
</feature>
<dbReference type="InterPro" id="IPR006259">
    <property type="entry name" value="Adenyl_kin_sub"/>
</dbReference>
<feature type="binding site" evidence="4">
    <location>
        <begin position="64"/>
        <end position="66"/>
    </location>
    <ligand>
        <name>AMP</name>
        <dbReference type="ChEBI" id="CHEBI:456215"/>
    </ligand>
</feature>
<dbReference type="PRINTS" id="PR00094">
    <property type="entry name" value="ADENYLTKNASE"/>
</dbReference>
<keyword evidence="4" id="KW-0862">Zinc</keyword>
<reference evidence="8 9" key="1">
    <citation type="submission" date="2019-01" db="EMBL/GenBank/DDBJ databases">
        <title>Halorientalis sp. F13-25 a new haloarchaeum isolated from hypersaline water.</title>
        <authorList>
            <person name="Ana D.-V."/>
            <person name="Cristina S.-P."/>
            <person name="Antonio V."/>
        </authorList>
    </citation>
    <scope>NUCLEOTIDE SEQUENCE [LARGE SCALE GENOMIC DNA]</scope>
    <source>
        <strain evidence="8 9">F13-25</strain>
    </source>
</reference>
<feature type="binding site" evidence="4">
    <location>
        <position position="198"/>
    </location>
    <ligand>
        <name>ATP</name>
        <dbReference type="ChEBI" id="CHEBI:30616"/>
    </ligand>
</feature>
<accession>A0A498L0G5</accession>
<dbReference type="InterPro" id="IPR033690">
    <property type="entry name" value="Adenylat_kinase_CS"/>
</dbReference>
<comment type="caution">
    <text evidence="8">The sequence shown here is derived from an EMBL/GenBank/DDBJ whole genome shotgun (WGS) entry which is preliminary data.</text>
</comment>
<evidence type="ECO:0000313" key="9">
    <source>
        <dbReference type="Proteomes" id="UP000289691"/>
    </source>
</evidence>
<dbReference type="NCBIfam" id="NF011103">
    <property type="entry name" value="PRK14530.1"/>
    <property type="match status" value="1"/>
</dbReference>
<feature type="region of interest" description="LID" evidence="4">
    <location>
        <begin position="125"/>
        <end position="162"/>
    </location>
</feature>
<keyword evidence="4 6" id="KW-0067">ATP-binding</keyword>
<sequence length="215" mass="23742">MADAHVLILGPPGAGKGTQSSRIADRFDVEHVTTGDALRGNKDMDISDMDTEYDTPREYMEAGDLVPDAVVNAIVEEALGSADGYVLDGYPRNMDQADELEDMTDLDVILSLSVSRDELVDRLTGRRVCDDCGTNFHVEFDQPEEEGVCDDCGGELIQREDDNEESVNNRLDVFEDNTAPVVDHYRDHAGFVEIDGEQTPDEVWADIEAAIDDRV</sequence>
<dbReference type="Proteomes" id="UP000289691">
    <property type="component" value="Unassembled WGS sequence"/>
</dbReference>
<dbReference type="CDD" id="cd01428">
    <property type="entry name" value="ADK"/>
    <property type="match status" value="1"/>
</dbReference>
<feature type="binding site" evidence="4">
    <location>
        <position position="170"/>
    </location>
    <ligand>
        <name>AMP</name>
        <dbReference type="ChEBI" id="CHEBI:456215"/>
    </ligand>
</feature>
<dbReference type="Pfam" id="PF05191">
    <property type="entry name" value="ADK_lid"/>
    <property type="match status" value="1"/>
</dbReference>
<evidence type="ECO:0000313" key="8">
    <source>
        <dbReference type="EMBL" id="RXK51778.1"/>
    </source>
</evidence>
<feature type="binding site" evidence="4">
    <location>
        <position position="34"/>
    </location>
    <ligand>
        <name>AMP</name>
        <dbReference type="ChEBI" id="CHEBI:456215"/>
    </ligand>
</feature>
<dbReference type="HAMAP" id="MF_00235">
    <property type="entry name" value="Adenylate_kinase_Adk"/>
    <property type="match status" value="1"/>
</dbReference>
<dbReference type="NCBIfam" id="TIGR01351">
    <property type="entry name" value="adk"/>
    <property type="match status" value="1"/>
</dbReference>
<dbReference type="UniPathway" id="UPA00588">
    <property type="reaction ID" value="UER00649"/>
</dbReference>
<dbReference type="Pfam" id="PF00406">
    <property type="entry name" value="ADK"/>
    <property type="match status" value="1"/>
</dbReference>
<organism evidence="8 9">
    <name type="scientific">Halorientalis pallida</name>
    <dbReference type="NCBI Taxonomy" id="2479928"/>
    <lineage>
        <taxon>Archaea</taxon>
        <taxon>Methanobacteriati</taxon>
        <taxon>Methanobacteriota</taxon>
        <taxon>Stenosarchaea group</taxon>
        <taxon>Halobacteria</taxon>
        <taxon>Halobacteriales</taxon>
        <taxon>Haloarculaceae</taxon>
        <taxon>Halorientalis</taxon>
    </lineage>
</organism>
<gene>
    <name evidence="4" type="primary">adk</name>
    <name evidence="8" type="ORF">EAF64_03860</name>
</gene>
<dbReference type="Gene3D" id="3.40.50.300">
    <property type="entry name" value="P-loop containing nucleotide triphosphate hydrolases"/>
    <property type="match status" value="1"/>
</dbReference>
<feature type="binding site" evidence="4">
    <location>
        <position position="152"/>
    </location>
    <ligand>
        <name>Zn(2+)</name>
        <dbReference type="ChEBI" id="CHEBI:29105"/>
        <note>structural</note>
    </ligand>
</feature>
<feature type="binding site" evidence="4">
    <location>
        <position position="39"/>
    </location>
    <ligand>
        <name>AMP</name>
        <dbReference type="ChEBI" id="CHEBI:456215"/>
    </ligand>
</feature>
<dbReference type="InterPro" id="IPR027417">
    <property type="entry name" value="P-loop_NTPase"/>
</dbReference>